<reference evidence="1" key="1">
    <citation type="submission" date="2014-09" db="EMBL/GenBank/DDBJ databases">
        <authorList>
            <person name="Magalhaes I.L.F."/>
            <person name="Oliveira U."/>
            <person name="Santos F.R."/>
            <person name="Vidigal T.H.D.A."/>
            <person name="Brescovit A.D."/>
            <person name="Santos A.J."/>
        </authorList>
    </citation>
    <scope>NUCLEOTIDE SEQUENCE</scope>
    <source>
        <tissue evidence="1">Shoot tissue taken approximately 20 cm above the soil surface</tissue>
    </source>
</reference>
<accession>A0A0A9HNY2</accession>
<dbReference type="EMBL" id="GBRH01163313">
    <property type="protein sequence ID" value="JAE34583.1"/>
    <property type="molecule type" value="Transcribed_RNA"/>
</dbReference>
<evidence type="ECO:0000313" key="1">
    <source>
        <dbReference type="EMBL" id="JAE34583.1"/>
    </source>
</evidence>
<proteinExistence type="predicted"/>
<organism evidence="1">
    <name type="scientific">Arundo donax</name>
    <name type="common">Giant reed</name>
    <name type="synonym">Donax arundinaceus</name>
    <dbReference type="NCBI Taxonomy" id="35708"/>
    <lineage>
        <taxon>Eukaryota</taxon>
        <taxon>Viridiplantae</taxon>
        <taxon>Streptophyta</taxon>
        <taxon>Embryophyta</taxon>
        <taxon>Tracheophyta</taxon>
        <taxon>Spermatophyta</taxon>
        <taxon>Magnoliopsida</taxon>
        <taxon>Liliopsida</taxon>
        <taxon>Poales</taxon>
        <taxon>Poaceae</taxon>
        <taxon>PACMAD clade</taxon>
        <taxon>Arundinoideae</taxon>
        <taxon>Arundineae</taxon>
        <taxon>Arundo</taxon>
    </lineage>
</organism>
<dbReference type="AlphaFoldDB" id="A0A0A9HNY2"/>
<reference evidence="1" key="2">
    <citation type="journal article" date="2015" name="Data Brief">
        <title>Shoot transcriptome of the giant reed, Arundo donax.</title>
        <authorList>
            <person name="Barrero R.A."/>
            <person name="Guerrero F.D."/>
            <person name="Moolhuijzen P."/>
            <person name="Goolsby J.A."/>
            <person name="Tidwell J."/>
            <person name="Bellgard S.E."/>
            <person name="Bellgard M.I."/>
        </authorList>
    </citation>
    <scope>NUCLEOTIDE SEQUENCE</scope>
    <source>
        <tissue evidence="1">Shoot tissue taken approximately 20 cm above the soil surface</tissue>
    </source>
</reference>
<protein>
    <submittedName>
        <fullName evidence="1">Uncharacterized protein</fullName>
    </submittedName>
</protein>
<sequence length="32" mass="3655">MKRRCRDDSDSRSEVFIGLICSCCLVATRNGY</sequence>
<name>A0A0A9HNY2_ARUDO</name>